<proteinExistence type="predicted"/>
<dbReference type="EMBL" id="SEKV01000118">
    <property type="protein sequence ID" value="TFY63815.1"/>
    <property type="molecule type" value="Genomic_DNA"/>
</dbReference>
<evidence type="ECO:0000313" key="2">
    <source>
        <dbReference type="EMBL" id="TFY63815.1"/>
    </source>
</evidence>
<sequence>MSPTPSASSSSATLPMSDPAASSTATLVPKRTAVSSHAAPPAKNFEEAYGTLSASYGWGMTSDAGMRQSAKAPKQAQQKPSSGFGLSSIFKPKSKS</sequence>
<feature type="compositionally biased region" description="Low complexity" evidence="1">
    <location>
        <begin position="1"/>
        <end position="13"/>
    </location>
</feature>
<organism evidence="2 3">
    <name type="scientific">Rhodofomes roseus</name>
    <dbReference type="NCBI Taxonomy" id="34475"/>
    <lineage>
        <taxon>Eukaryota</taxon>
        <taxon>Fungi</taxon>
        <taxon>Dikarya</taxon>
        <taxon>Basidiomycota</taxon>
        <taxon>Agaricomycotina</taxon>
        <taxon>Agaricomycetes</taxon>
        <taxon>Polyporales</taxon>
        <taxon>Rhodofomes</taxon>
    </lineage>
</organism>
<gene>
    <name evidence="2" type="ORF">EVJ58_g3023</name>
</gene>
<reference evidence="2 3" key="1">
    <citation type="submission" date="2019-01" db="EMBL/GenBank/DDBJ databases">
        <title>Genome sequencing of the rare red list fungi Fomitopsis rosea.</title>
        <authorList>
            <person name="Buettner E."/>
            <person name="Kellner H."/>
        </authorList>
    </citation>
    <scope>NUCLEOTIDE SEQUENCE [LARGE SCALE GENOMIC DNA]</scope>
    <source>
        <strain evidence="2 3">DSM 105464</strain>
    </source>
</reference>
<protein>
    <submittedName>
        <fullName evidence="2">Uncharacterized protein</fullName>
    </submittedName>
</protein>
<evidence type="ECO:0000313" key="3">
    <source>
        <dbReference type="Proteomes" id="UP000298390"/>
    </source>
</evidence>
<dbReference type="Proteomes" id="UP000298390">
    <property type="component" value="Unassembled WGS sequence"/>
</dbReference>
<name>A0A4Y9YN44_9APHY</name>
<feature type="compositionally biased region" description="Low complexity" evidence="1">
    <location>
        <begin position="68"/>
        <end position="82"/>
    </location>
</feature>
<feature type="region of interest" description="Disordered" evidence="1">
    <location>
        <begin position="60"/>
        <end position="96"/>
    </location>
</feature>
<evidence type="ECO:0000256" key="1">
    <source>
        <dbReference type="SAM" id="MobiDB-lite"/>
    </source>
</evidence>
<comment type="caution">
    <text evidence="2">The sequence shown here is derived from an EMBL/GenBank/DDBJ whole genome shotgun (WGS) entry which is preliminary data.</text>
</comment>
<feature type="region of interest" description="Disordered" evidence="1">
    <location>
        <begin position="1"/>
        <end position="44"/>
    </location>
</feature>
<accession>A0A4Y9YN44</accession>
<dbReference type="AlphaFoldDB" id="A0A4Y9YN44"/>